<evidence type="ECO:0000313" key="1">
    <source>
        <dbReference type="EMBL" id="GJD97305.1"/>
    </source>
</evidence>
<reference evidence="1" key="1">
    <citation type="journal article" date="2021" name="Front. Microbiol.">
        <title>Comprehensive Comparative Genomics and Phenotyping of Methylobacterium Species.</title>
        <authorList>
            <person name="Alessa O."/>
            <person name="Ogura Y."/>
            <person name="Fujitani Y."/>
            <person name="Takami H."/>
            <person name="Hayashi T."/>
            <person name="Sahin N."/>
            <person name="Tani A."/>
        </authorList>
    </citation>
    <scope>NUCLEOTIDE SEQUENCE</scope>
    <source>
        <strain evidence="1">DSM 19015</strain>
    </source>
</reference>
<reference evidence="1" key="2">
    <citation type="submission" date="2021-08" db="EMBL/GenBank/DDBJ databases">
        <authorList>
            <person name="Tani A."/>
            <person name="Ola A."/>
            <person name="Ogura Y."/>
            <person name="Katsura K."/>
            <person name="Hayashi T."/>
        </authorList>
    </citation>
    <scope>NUCLEOTIDE SEQUENCE</scope>
    <source>
        <strain evidence="1">DSM 19015</strain>
    </source>
</reference>
<evidence type="ECO:0000313" key="2">
    <source>
        <dbReference type="Proteomes" id="UP001055125"/>
    </source>
</evidence>
<dbReference type="Proteomes" id="UP001055125">
    <property type="component" value="Unassembled WGS sequence"/>
</dbReference>
<comment type="caution">
    <text evidence="1">The sequence shown here is derived from an EMBL/GenBank/DDBJ whole genome shotgun (WGS) entry which is preliminary data.</text>
</comment>
<dbReference type="EMBL" id="BPQP01000087">
    <property type="protein sequence ID" value="GJD97305.1"/>
    <property type="molecule type" value="Genomic_DNA"/>
</dbReference>
<name>A0ABQ4S6J9_9HYPH</name>
<sequence length="170" mass="19031">MRHRLRDAARGLVPAVPIRLGRRQGRPERIHLNREHVTFGCQRVAIRKQGVAIFGPLHRGFQGRLKPLDVAGQYLRHARVMCRRLHRGRYRVLNRGLYRLCTSYSIAFRPGAKHLVRNADPYLAVVAWTPSPAFPLNVLPSAFALNTEALSEFIVGEPGDGIHAGTCSGL</sequence>
<gene>
    <name evidence="1" type="ORF">OCOJLMKI_4534</name>
</gene>
<organism evidence="1 2">
    <name type="scientific">Methylobacterium iners</name>
    <dbReference type="NCBI Taxonomy" id="418707"/>
    <lineage>
        <taxon>Bacteria</taxon>
        <taxon>Pseudomonadati</taxon>
        <taxon>Pseudomonadota</taxon>
        <taxon>Alphaproteobacteria</taxon>
        <taxon>Hyphomicrobiales</taxon>
        <taxon>Methylobacteriaceae</taxon>
        <taxon>Methylobacterium</taxon>
    </lineage>
</organism>
<proteinExistence type="predicted"/>
<accession>A0ABQ4S6J9</accession>
<protein>
    <submittedName>
        <fullName evidence="1">Uncharacterized protein</fullName>
    </submittedName>
</protein>
<keyword evidence="2" id="KW-1185">Reference proteome</keyword>